<feature type="compositionally biased region" description="Basic and acidic residues" evidence="1">
    <location>
        <begin position="271"/>
        <end position="284"/>
    </location>
</feature>
<sequence length="299" mass="34125">MTTAKIVRTRLIVCDLSDKHKDAVADGIWRLGTTCVGVVNGRVSLRWPLCRCPQQKTVVGIESSLTIQKRIFCRPYHRLFPNPRWRGVRSLALPLSASGRSLTAKRKPQNDIVVVLMGKYTNHKGRNRKFTSPEELEEQRKQEEQKQKWRKTHDVSSSEEESENSKSGSGGSSDESDSDDDHPTKAKGVSGLIEVENPNRVVKKNKKLTTLNNLGEEEKPQLSRREREEIERQRAAAAYQKAHAEGRTEQARADLARLAVIRQQREEAARRREAEKKAKEETTKKRYKHLVWNGGTLKK</sequence>
<feature type="region of interest" description="Disordered" evidence="1">
    <location>
        <begin position="271"/>
        <end position="299"/>
    </location>
</feature>
<dbReference type="Proteomes" id="UP000299102">
    <property type="component" value="Unassembled WGS sequence"/>
</dbReference>
<evidence type="ECO:0000313" key="4">
    <source>
        <dbReference type="Proteomes" id="UP000299102"/>
    </source>
</evidence>
<feature type="region of interest" description="Disordered" evidence="1">
    <location>
        <begin position="124"/>
        <end position="229"/>
    </location>
</feature>
<dbReference type="STRING" id="151549.A0A4C1V6A2"/>
<dbReference type="InterPro" id="IPR039876">
    <property type="entry name" value="HAP28"/>
</dbReference>
<reference evidence="3 4" key="1">
    <citation type="journal article" date="2019" name="Commun. Biol.">
        <title>The bagworm genome reveals a unique fibroin gene that provides high tensile strength.</title>
        <authorList>
            <person name="Kono N."/>
            <person name="Nakamura H."/>
            <person name="Ohtoshi R."/>
            <person name="Tomita M."/>
            <person name="Numata K."/>
            <person name="Arakawa K."/>
        </authorList>
    </citation>
    <scope>NUCLEOTIDE SEQUENCE [LARGE SCALE GENOMIC DNA]</scope>
</reference>
<evidence type="ECO:0000256" key="1">
    <source>
        <dbReference type="SAM" id="MobiDB-lite"/>
    </source>
</evidence>
<accession>A0A4C1V6A2</accession>
<feature type="compositionally biased region" description="Basic and acidic residues" evidence="1">
    <location>
        <begin position="216"/>
        <end position="229"/>
    </location>
</feature>
<protein>
    <submittedName>
        <fullName evidence="3">28 kDa heat-and acid-stable phosphoprotein</fullName>
    </submittedName>
</protein>
<organism evidence="3 4">
    <name type="scientific">Eumeta variegata</name>
    <name type="common">Bagworm moth</name>
    <name type="synonym">Eumeta japonica</name>
    <dbReference type="NCBI Taxonomy" id="151549"/>
    <lineage>
        <taxon>Eukaryota</taxon>
        <taxon>Metazoa</taxon>
        <taxon>Ecdysozoa</taxon>
        <taxon>Arthropoda</taxon>
        <taxon>Hexapoda</taxon>
        <taxon>Insecta</taxon>
        <taxon>Pterygota</taxon>
        <taxon>Neoptera</taxon>
        <taxon>Endopterygota</taxon>
        <taxon>Lepidoptera</taxon>
        <taxon>Glossata</taxon>
        <taxon>Ditrysia</taxon>
        <taxon>Tineoidea</taxon>
        <taxon>Psychidae</taxon>
        <taxon>Oiketicinae</taxon>
        <taxon>Eumeta</taxon>
    </lineage>
</organism>
<name>A0A4C1V6A2_EUMVA</name>
<feature type="compositionally biased region" description="Basic and acidic residues" evidence="1">
    <location>
        <begin position="138"/>
        <end position="156"/>
    </location>
</feature>
<gene>
    <name evidence="3" type="primary">PDAP1</name>
    <name evidence="3" type="ORF">EVAR_94042_1</name>
</gene>
<dbReference type="OrthoDB" id="21120at2759"/>
<feature type="domain" description="Casein kinase substrate phosphoprotein PP28" evidence="2">
    <location>
        <begin position="197"/>
        <end position="278"/>
    </location>
</feature>
<evidence type="ECO:0000259" key="2">
    <source>
        <dbReference type="Pfam" id="PF10252"/>
    </source>
</evidence>
<dbReference type="EMBL" id="BGZK01000283">
    <property type="protein sequence ID" value="GBP34030.1"/>
    <property type="molecule type" value="Genomic_DNA"/>
</dbReference>
<comment type="caution">
    <text evidence="3">The sequence shown here is derived from an EMBL/GenBank/DDBJ whole genome shotgun (WGS) entry which is preliminary data.</text>
</comment>
<proteinExistence type="predicted"/>
<dbReference type="Pfam" id="PF10252">
    <property type="entry name" value="PP28"/>
    <property type="match status" value="1"/>
</dbReference>
<dbReference type="AlphaFoldDB" id="A0A4C1V6A2"/>
<dbReference type="InterPro" id="IPR019380">
    <property type="entry name" value="Casein_kinase_sb_PP28"/>
</dbReference>
<evidence type="ECO:0000313" key="3">
    <source>
        <dbReference type="EMBL" id="GBP34030.1"/>
    </source>
</evidence>
<keyword evidence="4" id="KW-1185">Reference proteome</keyword>
<dbReference type="PANTHER" id="PTHR22055">
    <property type="entry name" value="28 KDA HEAT- AND ACID-STABLE PHOSPHOPROTEIN PDGF-ASSOCIATED PROTEIN"/>
    <property type="match status" value="1"/>
</dbReference>